<gene>
    <name evidence="8" type="ORF">GCM10009676_02580</name>
</gene>
<keyword evidence="3" id="KW-0067">ATP-binding</keyword>
<dbReference type="SUPFAM" id="SSF47323">
    <property type="entry name" value="Anticodon-binding domain of a subclass of class I aminoacyl-tRNA synthetases"/>
    <property type="match status" value="1"/>
</dbReference>
<feature type="region of interest" description="Disordered" evidence="4">
    <location>
        <begin position="1"/>
        <end position="22"/>
    </location>
</feature>
<dbReference type="InterPro" id="IPR057798">
    <property type="entry name" value="PH_YqeB"/>
</dbReference>
<keyword evidence="1" id="KW-0436">Ligase</keyword>
<dbReference type="Pfam" id="PF23494">
    <property type="entry name" value="bPH_10"/>
    <property type="match status" value="1"/>
</dbReference>
<dbReference type="EMBL" id="BAAALN010000001">
    <property type="protein sequence ID" value="GAA1224500.1"/>
    <property type="molecule type" value="Genomic_DNA"/>
</dbReference>
<sequence>MARGRRENTARATATGTGAADEQRTVTTVRHGAGYHLLLWGLFPLLGAAGGWLLSNVPGWLPALPDWVSALPFLPGPEKIEAVAGLSGPVLTIVLAVLGAGGGVLLAASAYDEVITVEVDDAAVRVAASGATTEVARDRFGVAFLDGKELVILDVDTAEVVRVVTDHDARRLRDAFAAHTYPWSEGDPHEGTYRRWLDGTAELDDHVQALLRTRREALASKDTGDAAALRRELAEHGVVVRDEEGRQYWRALTGRGD</sequence>
<evidence type="ECO:0000256" key="4">
    <source>
        <dbReference type="SAM" id="MobiDB-lite"/>
    </source>
</evidence>
<keyword evidence="9" id="KW-1185">Reference proteome</keyword>
<evidence type="ECO:0008006" key="10">
    <source>
        <dbReference type="Google" id="ProtNLM"/>
    </source>
</evidence>
<evidence type="ECO:0000313" key="9">
    <source>
        <dbReference type="Proteomes" id="UP001500653"/>
    </source>
</evidence>
<feature type="domain" description="Cysteinyl-tRNA ligase anticodon binding" evidence="6">
    <location>
        <begin position="201"/>
        <end position="250"/>
    </location>
</feature>
<evidence type="ECO:0000256" key="5">
    <source>
        <dbReference type="SAM" id="Phobius"/>
    </source>
</evidence>
<accession>A0ABN1VW22</accession>
<dbReference type="Proteomes" id="UP001500653">
    <property type="component" value="Unassembled WGS sequence"/>
</dbReference>
<dbReference type="InterPro" id="IPR009080">
    <property type="entry name" value="tRNAsynth_Ia_anticodon-bd"/>
</dbReference>
<feature type="domain" description="YqeB PH" evidence="7">
    <location>
        <begin position="27"/>
        <end position="184"/>
    </location>
</feature>
<evidence type="ECO:0000256" key="3">
    <source>
        <dbReference type="ARBA" id="ARBA00022840"/>
    </source>
</evidence>
<keyword evidence="5" id="KW-1133">Transmembrane helix</keyword>
<evidence type="ECO:0000313" key="8">
    <source>
        <dbReference type="EMBL" id="GAA1224500.1"/>
    </source>
</evidence>
<name>A0ABN1VW22_9PSEU</name>
<feature type="compositionally biased region" description="Low complexity" evidence="4">
    <location>
        <begin position="10"/>
        <end position="20"/>
    </location>
</feature>
<evidence type="ECO:0000256" key="2">
    <source>
        <dbReference type="ARBA" id="ARBA00022741"/>
    </source>
</evidence>
<feature type="transmembrane region" description="Helical" evidence="5">
    <location>
        <begin position="82"/>
        <end position="108"/>
    </location>
</feature>
<dbReference type="Gene3D" id="1.20.120.1910">
    <property type="entry name" value="Cysteine-tRNA ligase, C-terminal anti-codon recognition domain"/>
    <property type="match status" value="1"/>
</dbReference>
<dbReference type="Pfam" id="PF23493">
    <property type="entry name" value="CysS_C"/>
    <property type="match status" value="1"/>
</dbReference>
<dbReference type="InterPro" id="IPR056411">
    <property type="entry name" value="CysS_C"/>
</dbReference>
<dbReference type="RefSeq" id="WP_253861896.1">
    <property type="nucleotide sequence ID" value="NZ_BAAALN010000001.1"/>
</dbReference>
<evidence type="ECO:0000259" key="6">
    <source>
        <dbReference type="Pfam" id="PF23493"/>
    </source>
</evidence>
<reference evidence="8 9" key="1">
    <citation type="journal article" date="2019" name="Int. J. Syst. Evol. Microbiol.">
        <title>The Global Catalogue of Microorganisms (GCM) 10K type strain sequencing project: providing services to taxonomists for standard genome sequencing and annotation.</title>
        <authorList>
            <consortium name="The Broad Institute Genomics Platform"/>
            <consortium name="The Broad Institute Genome Sequencing Center for Infectious Disease"/>
            <person name="Wu L."/>
            <person name="Ma J."/>
        </authorList>
    </citation>
    <scope>NUCLEOTIDE SEQUENCE [LARGE SCALE GENOMIC DNA]</scope>
    <source>
        <strain evidence="8 9">JCM 13023</strain>
    </source>
</reference>
<evidence type="ECO:0000259" key="7">
    <source>
        <dbReference type="Pfam" id="PF23494"/>
    </source>
</evidence>
<organism evidence="8 9">
    <name type="scientific">Prauserella halophila</name>
    <dbReference type="NCBI Taxonomy" id="185641"/>
    <lineage>
        <taxon>Bacteria</taxon>
        <taxon>Bacillati</taxon>
        <taxon>Actinomycetota</taxon>
        <taxon>Actinomycetes</taxon>
        <taxon>Pseudonocardiales</taxon>
        <taxon>Pseudonocardiaceae</taxon>
        <taxon>Prauserella</taxon>
    </lineage>
</organism>
<keyword evidence="5" id="KW-0472">Membrane</keyword>
<feature type="transmembrane region" description="Helical" evidence="5">
    <location>
        <begin position="33"/>
        <end position="54"/>
    </location>
</feature>
<proteinExistence type="predicted"/>
<keyword evidence="2" id="KW-0547">Nucleotide-binding</keyword>
<evidence type="ECO:0000256" key="1">
    <source>
        <dbReference type="ARBA" id="ARBA00022598"/>
    </source>
</evidence>
<comment type="caution">
    <text evidence="8">The sequence shown here is derived from an EMBL/GenBank/DDBJ whole genome shotgun (WGS) entry which is preliminary data.</text>
</comment>
<keyword evidence="5" id="KW-0812">Transmembrane</keyword>
<protein>
    <recommendedName>
        <fullName evidence="10">LigA protein</fullName>
    </recommendedName>
</protein>